<comment type="caution">
    <text evidence="1">The sequence shown here is derived from an EMBL/GenBank/DDBJ whole genome shotgun (WGS) entry which is preliminary data.</text>
</comment>
<name>A0ABP9Y3B7_9FUNG</name>
<reference evidence="1 2" key="1">
    <citation type="submission" date="2024-04" db="EMBL/GenBank/DDBJ databases">
        <title>genome sequences of Mucor flavus KT1a and Helicostylum pulchrum KT1b strains isolation_sourced from the surface of a dry-aged beef.</title>
        <authorList>
            <person name="Toyotome T."/>
            <person name="Hosono M."/>
            <person name="Torimaru M."/>
            <person name="Fukuda K."/>
            <person name="Mikami N."/>
        </authorList>
    </citation>
    <scope>NUCLEOTIDE SEQUENCE [LARGE SCALE GENOMIC DNA]</scope>
    <source>
        <strain evidence="1 2">KT1b</strain>
    </source>
</reference>
<gene>
    <name evidence="1" type="ORF">HPULCUR_006941</name>
</gene>
<accession>A0ABP9Y3B7</accession>
<dbReference type="EMBL" id="BAABUJ010000019">
    <property type="protein sequence ID" value="GAA5801493.1"/>
    <property type="molecule type" value="Genomic_DNA"/>
</dbReference>
<dbReference type="Proteomes" id="UP001476247">
    <property type="component" value="Unassembled WGS sequence"/>
</dbReference>
<organism evidence="1 2">
    <name type="scientific">Helicostylum pulchrum</name>
    <dbReference type="NCBI Taxonomy" id="562976"/>
    <lineage>
        <taxon>Eukaryota</taxon>
        <taxon>Fungi</taxon>
        <taxon>Fungi incertae sedis</taxon>
        <taxon>Mucoromycota</taxon>
        <taxon>Mucoromycotina</taxon>
        <taxon>Mucoromycetes</taxon>
        <taxon>Mucorales</taxon>
        <taxon>Mucorineae</taxon>
        <taxon>Mucoraceae</taxon>
        <taxon>Helicostylum</taxon>
    </lineage>
</organism>
<keyword evidence="2" id="KW-1185">Reference proteome</keyword>
<evidence type="ECO:0000313" key="1">
    <source>
        <dbReference type="EMBL" id="GAA5801493.1"/>
    </source>
</evidence>
<proteinExistence type="predicted"/>
<sequence length="232" mass="27401">MSNRHEVTVSYTTFDETSSPVELIEEVESLLTNLRIGSDILRFFDTVESTGATYQGHFLDHVFKHCSLLKKIECFFFALESCNPKLSINTSIEELVFGSNIIYPIVLEQLSIRLPNLRTMSFFESSFMRYNGRCTYEKKLDINMQHNKFDKLHITRKPTQEYSDFFLKYSRENEDTYFYNDLKPNFTWLSKCSYMDYYVRLSSKTTYFLNLRCKAVRELTIQFGSISINYLA</sequence>
<evidence type="ECO:0000313" key="2">
    <source>
        <dbReference type="Proteomes" id="UP001476247"/>
    </source>
</evidence>
<protein>
    <submittedName>
        <fullName evidence="1">Uncharacterized protein</fullName>
    </submittedName>
</protein>